<evidence type="ECO:0000256" key="7">
    <source>
        <dbReference type="PROSITE-ProRule" id="PRU00023"/>
    </source>
</evidence>
<dbReference type="SMART" id="SM00248">
    <property type="entry name" value="ANK"/>
    <property type="match status" value="5"/>
</dbReference>
<dbReference type="PROSITE" id="PS50297">
    <property type="entry name" value="ANK_REP_REGION"/>
    <property type="match status" value="2"/>
</dbReference>
<dbReference type="PANTHER" id="PTHR24186:SF37">
    <property type="entry name" value="PGG DOMAIN-CONTAINING PROTEIN"/>
    <property type="match status" value="1"/>
</dbReference>
<evidence type="ECO:0000256" key="4">
    <source>
        <dbReference type="ARBA" id="ARBA00022989"/>
    </source>
</evidence>
<comment type="subcellular location">
    <subcellularLocation>
        <location evidence="1">Membrane</location>
        <topology evidence="1">Multi-pass membrane protein</topology>
    </subcellularLocation>
</comment>
<dbReference type="STRING" id="3635.A0A1U8NGC2"/>
<feature type="repeat" description="ANK" evidence="7">
    <location>
        <begin position="70"/>
        <end position="102"/>
    </location>
</feature>
<dbReference type="Pfam" id="PF00023">
    <property type="entry name" value="Ank"/>
    <property type="match status" value="1"/>
</dbReference>
<dbReference type="RefSeq" id="XP_016738061.2">
    <property type="nucleotide sequence ID" value="XM_016882572.2"/>
</dbReference>
<feature type="transmembrane region" description="Helical" evidence="8">
    <location>
        <begin position="315"/>
        <end position="337"/>
    </location>
</feature>
<accession>A0A1U8NGC2</accession>
<feature type="transmembrane region" description="Helical" evidence="8">
    <location>
        <begin position="349"/>
        <end position="372"/>
    </location>
</feature>
<keyword evidence="6 8" id="KW-0472">Membrane</keyword>
<reference evidence="11" key="2">
    <citation type="submission" date="2025-08" db="UniProtKB">
        <authorList>
            <consortium name="RefSeq"/>
        </authorList>
    </citation>
    <scope>IDENTIFICATION</scope>
</reference>
<dbReference type="Pfam" id="PF12796">
    <property type="entry name" value="Ank_2"/>
    <property type="match status" value="2"/>
</dbReference>
<evidence type="ECO:0000256" key="3">
    <source>
        <dbReference type="ARBA" id="ARBA00022737"/>
    </source>
</evidence>
<dbReference type="KEGG" id="ghi:107948104"/>
<keyword evidence="5 7" id="KW-0040">ANK repeat</keyword>
<evidence type="ECO:0000256" key="2">
    <source>
        <dbReference type="ARBA" id="ARBA00022692"/>
    </source>
</evidence>
<dbReference type="GeneID" id="107948104"/>
<evidence type="ECO:0000313" key="10">
    <source>
        <dbReference type="Proteomes" id="UP000818029"/>
    </source>
</evidence>
<evidence type="ECO:0000259" key="9">
    <source>
        <dbReference type="Pfam" id="PF13962"/>
    </source>
</evidence>
<organism evidence="10 11">
    <name type="scientific">Gossypium hirsutum</name>
    <name type="common">Upland cotton</name>
    <name type="synonym">Gossypium mexicanum</name>
    <dbReference type="NCBI Taxonomy" id="3635"/>
    <lineage>
        <taxon>Eukaryota</taxon>
        <taxon>Viridiplantae</taxon>
        <taxon>Streptophyta</taxon>
        <taxon>Embryophyta</taxon>
        <taxon>Tracheophyta</taxon>
        <taxon>Spermatophyta</taxon>
        <taxon>Magnoliopsida</taxon>
        <taxon>eudicotyledons</taxon>
        <taxon>Gunneridae</taxon>
        <taxon>Pentapetalae</taxon>
        <taxon>rosids</taxon>
        <taxon>malvids</taxon>
        <taxon>Malvales</taxon>
        <taxon>Malvaceae</taxon>
        <taxon>Malvoideae</taxon>
        <taxon>Gossypium</taxon>
    </lineage>
</organism>
<dbReference type="Pfam" id="PF13962">
    <property type="entry name" value="PGG"/>
    <property type="match status" value="1"/>
</dbReference>
<evidence type="ECO:0000256" key="1">
    <source>
        <dbReference type="ARBA" id="ARBA00004141"/>
    </source>
</evidence>
<gene>
    <name evidence="11" type="primary">LOC107948104</name>
</gene>
<keyword evidence="2 8" id="KW-0812">Transmembrane</keyword>
<keyword evidence="4 8" id="KW-1133">Transmembrane helix</keyword>
<dbReference type="PROSITE" id="PS50088">
    <property type="entry name" value="ANK_REPEAT"/>
    <property type="match status" value="2"/>
</dbReference>
<keyword evidence="10" id="KW-1185">Reference proteome</keyword>
<dbReference type="Proteomes" id="UP000818029">
    <property type="component" value="Chromosome D06"/>
</dbReference>
<evidence type="ECO:0000256" key="8">
    <source>
        <dbReference type="SAM" id="Phobius"/>
    </source>
</evidence>
<evidence type="ECO:0000313" key="11">
    <source>
        <dbReference type="RefSeq" id="XP_016738061.2"/>
    </source>
</evidence>
<protein>
    <submittedName>
        <fullName evidence="11">Ankyrin repeat-containing protein BDA1</fullName>
    </submittedName>
</protein>
<feature type="transmembrane region" description="Helical" evidence="8">
    <location>
        <begin position="267"/>
        <end position="286"/>
    </location>
</feature>
<feature type="domain" description="PGG" evidence="9">
    <location>
        <begin position="261"/>
        <end position="370"/>
    </location>
</feature>
<reference evidence="10" key="1">
    <citation type="journal article" date="2020" name="Nat. Genet.">
        <title>Genomic diversifications of five Gossypium allopolyploid species and their impact on cotton improvement.</title>
        <authorList>
            <person name="Chen Z.J."/>
            <person name="Sreedasyam A."/>
            <person name="Ando A."/>
            <person name="Song Q."/>
            <person name="De Santiago L.M."/>
            <person name="Hulse-Kemp A.M."/>
            <person name="Ding M."/>
            <person name="Ye W."/>
            <person name="Kirkbride R.C."/>
            <person name="Jenkins J."/>
            <person name="Plott C."/>
            <person name="Lovell J."/>
            <person name="Lin Y.M."/>
            <person name="Vaughn R."/>
            <person name="Liu B."/>
            <person name="Simpson S."/>
            <person name="Scheffler B.E."/>
            <person name="Wen L."/>
            <person name="Saski C.A."/>
            <person name="Grover C.E."/>
            <person name="Hu G."/>
            <person name="Conover J.L."/>
            <person name="Carlson J.W."/>
            <person name="Shu S."/>
            <person name="Boston L.B."/>
            <person name="Williams M."/>
            <person name="Peterson D.G."/>
            <person name="McGee K."/>
            <person name="Jones D.C."/>
            <person name="Wendel J.F."/>
            <person name="Stelly D.M."/>
            <person name="Grimwood J."/>
            <person name="Schmutz J."/>
        </authorList>
    </citation>
    <scope>NUCLEOTIDE SEQUENCE [LARGE SCALE GENOMIC DNA]</scope>
    <source>
        <strain evidence="10">cv. TM-1</strain>
    </source>
</reference>
<name>A0A1U8NGC2_GOSHI</name>
<dbReference type="SUPFAM" id="SSF48403">
    <property type="entry name" value="Ankyrin repeat"/>
    <property type="match status" value="1"/>
</dbReference>
<dbReference type="InterPro" id="IPR036770">
    <property type="entry name" value="Ankyrin_rpt-contain_sf"/>
</dbReference>
<feature type="repeat" description="ANK" evidence="7">
    <location>
        <begin position="104"/>
        <end position="125"/>
    </location>
</feature>
<proteinExistence type="predicted"/>
<dbReference type="InterPro" id="IPR026961">
    <property type="entry name" value="PGG_dom"/>
</dbReference>
<dbReference type="Gene3D" id="1.25.40.20">
    <property type="entry name" value="Ankyrin repeat-containing domain"/>
    <property type="match status" value="2"/>
</dbReference>
<dbReference type="PaxDb" id="3635-A0A1U8NGC2"/>
<dbReference type="SMR" id="A0A1U8NGC2"/>
<sequence>MEKRLYNATKNGDKNELLYLLQEDAQLLNRFINGRYPETPLHVAIMLGHSKFVDELLTRMPELASELNSRRQSPLHLAAAKGHQQIVTRLIQVNPDMCLVCDLDGRNPLHIAAMKGYLDVLLELFYVKPWATRSLMAQGDTILHGCVRCNQLEALKFLVTEGISDQEFVNCLNCEGNTILHMAIVANQTQAIKFLIRREEVDKNCKNKDGFKALDLLSQNQIDEFANDESLSDVIRNNILSSKQEPDESNAIPKSKRSNVDWLERKCHNLILAASLLANMAFHAAVNPPSGVWQDNDTSHRAGHSVFVDTNPNTYTQFLISNTFGFMASLIIIQLLISGLPIRRKLFKWILMVVMSVAIAAMVFAYAVSLVPLTSDPAYYWLLIRFWTIFMIVLFAAQEVRLMIKFFKFVGNLIMRFINWISSEA</sequence>
<dbReference type="InterPro" id="IPR002110">
    <property type="entry name" value="Ankyrin_rpt"/>
</dbReference>
<keyword evidence="3" id="KW-0677">Repeat</keyword>
<evidence type="ECO:0000256" key="6">
    <source>
        <dbReference type="ARBA" id="ARBA00023136"/>
    </source>
</evidence>
<evidence type="ECO:0000256" key="5">
    <source>
        <dbReference type="ARBA" id="ARBA00023043"/>
    </source>
</evidence>
<feature type="transmembrane region" description="Helical" evidence="8">
    <location>
        <begin position="378"/>
        <end position="397"/>
    </location>
</feature>
<dbReference type="AlphaFoldDB" id="A0A1U8NGC2"/>
<dbReference type="PANTHER" id="PTHR24186">
    <property type="entry name" value="PROTEIN PHOSPHATASE 1 REGULATORY SUBUNIT"/>
    <property type="match status" value="1"/>
</dbReference>